<reference evidence="1" key="1">
    <citation type="submission" date="2020-08" db="EMBL/GenBank/DDBJ databases">
        <title>Genome public.</title>
        <authorList>
            <person name="Liu C."/>
            <person name="Sun Q."/>
        </authorList>
    </citation>
    <scope>NUCLEOTIDE SEQUENCE</scope>
    <source>
        <strain evidence="1">H8</strain>
    </source>
</reference>
<dbReference type="PANTHER" id="PTHR39450">
    <property type="entry name" value="MOLYBDOPTERIN OXIDOREDUCTASE, 4FE-4S CLUSTER-BINDING SUBUNIT"/>
    <property type="match status" value="1"/>
</dbReference>
<protein>
    <submittedName>
        <fullName evidence="1">DUF1667 domain-containing protein</fullName>
    </submittedName>
</protein>
<name>A0A926DJQ5_9FIRM</name>
<keyword evidence="2" id="KW-1185">Reference proteome</keyword>
<evidence type="ECO:0000313" key="1">
    <source>
        <dbReference type="EMBL" id="MBC8539491.1"/>
    </source>
</evidence>
<gene>
    <name evidence="1" type="ORF">H8698_00690</name>
</gene>
<evidence type="ECO:0000313" key="2">
    <source>
        <dbReference type="Proteomes" id="UP000611762"/>
    </source>
</evidence>
<dbReference type="RefSeq" id="WP_249310625.1">
    <property type="nucleotide sequence ID" value="NZ_JACRSU010000001.1"/>
</dbReference>
<dbReference type="EMBL" id="JACRSU010000001">
    <property type="protein sequence ID" value="MBC8539491.1"/>
    <property type="molecule type" value="Genomic_DNA"/>
</dbReference>
<dbReference type="Gene3D" id="3.10.530.10">
    <property type="entry name" value="CPE0013-like"/>
    <property type="match status" value="1"/>
</dbReference>
<dbReference type="SUPFAM" id="SSF160148">
    <property type="entry name" value="CPE0013-like"/>
    <property type="match status" value="1"/>
</dbReference>
<dbReference type="Pfam" id="PF07892">
    <property type="entry name" value="DUF1667"/>
    <property type="match status" value="1"/>
</dbReference>
<organism evidence="1 2">
    <name type="scientific">Congzhengia minquanensis</name>
    <dbReference type="NCBI Taxonomy" id="2763657"/>
    <lineage>
        <taxon>Bacteria</taxon>
        <taxon>Bacillati</taxon>
        <taxon>Bacillota</taxon>
        <taxon>Clostridia</taxon>
        <taxon>Eubacteriales</taxon>
        <taxon>Oscillospiraceae</taxon>
        <taxon>Congzhengia</taxon>
    </lineage>
</organism>
<dbReference type="InterPro" id="IPR012460">
    <property type="entry name" value="DUF1667"/>
</dbReference>
<dbReference type="Proteomes" id="UP000611762">
    <property type="component" value="Unassembled WGS sequence"/>
</dbReference>
<dbReference type="PANTHER" id="PTHR39450:SF1">
    <property type="entry name" value="DUF1667 DOMAIN-CONTAINING PROTEIN"/>
    <property type="match status" value="1"/>
</dbReference>
<comment type="caution">
    <text evidence="1">The sequence shown here is derived from an EMBL/GenBank/DDBJ whole genome shotgun (WGS) entry which is preliminary data.</text>
</comment>
<dbReference type="InterPro" id="IPR036593">
    <property type="entry name" value="CPE0013-like_sf"/>
</dbReference>
<proteinExistence type="predicted"/>
<sequence>MTKNLVCVICPRGCALNVTTENGVAVSVQGNACKRGELYGKNEVTNPVRTLTTTIKTENGALLPVKTAAPVPKAKLFECMEIINQTTAKTPVEIGDVLIYNIGGSGADVVATKSMK</sequence>
<dbReference type="AlphaFoldDB" id="A0A926DJQ5"/>
<accession>A0A926DJQ5</accession>
<dbReference type="SUPFAM" id="SSF53706">
    <property type="entry name" value="Formate dehydrogenase/DMSO reductase, domains 1-3"/>
    <property type="match status" value="1"/>
</dbReference>